<dbReference type="GO" id="GO:0006364">
    <property type="term" value="P:rRNA processing"/>
    <property type="evidence" value="ECO:0007669"/>
    <property type="project" value="InterPro"/>
</dbReference>
<dbReference type="Proteomes" id="UP000324705">
    <property type="component" value="Chromosome 6B"/>
</dbReference>
<dbReference type="EMBL" id="LT934122">
    <property type="protein sequence ID" value="VAI54517.1"/>
    <property type="molecule type" value="Genomic_DNA"/>
</dbReference>
<dbReference type="GO" id="GO:0003723">
    <property type="term" value="F:RNA binding"/>
    <property type="evidence" value="ECO:0007669"/>
    <property type="project" value="TreeGrafter"/>
</dbReference>
<reference evidence="2 3" key="1">
    <citation type="submission" date="2017-09" db="EMBL/GenBank/DDBJ databases">
        <authorList>
            <consortium name="International Durum Wheat Genome Sequencing Consortium (IDWGSC)"/>
            <person name="Milanesi L."/>
        </authorList>
    </citation>
    <scope>NUCLEOTIDE SEQUENCE [LARGE SCALE GENOMIC DNA]</scope>
    <source>
        <strain evidence="3">cv. Svevo</strain>
    </source>
</reference>
<proteinExistence type="predicted"/>
<dbReference type="PANTHER" id="PTHR12202:SF0">
    <property type="entry name" value="ESF1 HOMOLOG"/>
    <property type="match status" value="1"/>
</dbReference>
<gene>
    <name evidence="2" type="ORF">TRITD_6Bv1G033260</name>
</gene>
<name>A0A9R1B7R7_TRITD</name>
<evidence type="ECO:0000313" key="3">
    <source>
        <dbReference type="Proteomes" id="UP000324705"/>
    </source>
</evidence>
<keyword evidence="3" id="KW-1185">Reference proteome</keyword>
<dbReference type="AlphaFoldDB" id="A0A9R1B7R7"/>
<protein>
    <submittedName>
        <fullName evidence="2">Uncharacterized protein</fullName>
    </submittedName>
</protein>
<feature type="region of interest" description="Disordered" evidence="1">
    <location>
        <begin position="73"/>
        <end position="157"/>
    </location>
</feature>
<feature type="compositionally biased region" description="Acidic residues" evidence="1">
    <location>
        <begin position="126"/>
        <end position="151"/>
    </location>
</feature>
<organism evidence="2 3">
    <name type="scientific">Triticum turgidum subsp. durum</name>
    <name type="common">Durum wheat</name>
    <name type="synonym">Triticum durum</name>
    <dbReference type="NCBI Taxonomy" id="4567"/>
    <lineage>
        <taxon>Eukaryota</taxon>
        <taxon>Viridiplantae</taxon>
        <taxon>Streptophyta</taxon>
        <taxon>Embryophyta</taxon>
        <taxon>Tracheophyta</taxon>
        <taxon>Spermatophyta</taxon>
        <taxon>Magnoliopsida</taxon>
        <taxon>Liliopsida</taxon>
        <taxon>Poales</taxon>
        <taxon>Poaceae</taxon>
        <taxon>BOP clade</taxon>
        <taxon>Pooideae</taxon>
        <taxon>Triticodae</taxon>
        <taxon>Triticeae</taxon>
        <taxon>Triticinae</taxon>
        <taxon>Triticum</taxon>
    </lineage>
</organism>
<dbReference type="Gramene" id="TRITD6Bv1G033260.1">
    <property type="protein sequence ID" value="TRITD6Bv1G033260.1"/>
    <property type="gene ID" value="TRITD6Bv1G033260"/>
</dbReference>
<dbReference type="InterPro" id="IPR039754">
    <property type="entry name" value="Esf1"/>
</dbReference>
<accession>A0A9R1B7R7</accession>
<sequence>MKRVMEEERCTAARTDRTFRPMRRKEALDSKMKRAMEDERFAAARADPRFQPMRRKEAKVALDSRFMAPMLTDPMFDSSAAPVDKRGRRRKKSARDRENPMLHYYLSQEEGDEEKTEQEKLICQEEDHEVEEEDGLEEEESSGSDDEEDGNDQVPNPVIFIPLKTIGSYMWIQQIMQAHRSSYDYFSTCGVCL</sequence>
<evidence type="ECO:0000256" key="1">
    <source>
        <dbReference type="SAM" id="MobiDB-lite"/>
    </source>
</evidence>
<evidence type="ECO:0000313" key="2">
    <source>
        <dbReference type="EMBL" id="VAI54517.1"/>
    </source>
</evidence>
<dbReference type="PANTHER" id="PTHR12202">
    <property type="entry name" value="ESF1 HOMOLOG"/>
    <property type="match status" value="1"/>
</dbReference>